<organism evidence="1 2">
    <name type="scientific">Portunus trituberculatus</name>
    <name type="common">Swimming crab</name>
    <name type="synonym">Neptunus trituberculatus</name>
    <dbReference type="NCBI Taxonomy" id="210409"/>
    <lineage>
        <taxon>Eukaryota</taxon>
        <taxon>Metazoa</taxon>
        <taxon>Ecdysozoa</taxon>
        <taxon>Arthropoda</taxon>
        <taxon>Crustacea</taxon>
        <taxon>Multicrustacea</taxon>
        <taxon>Malacostraca</taxon>
        <taxon>Eumalacostraca</taxon>
        <taxon>Eucarida</taxon>
        <taxon>Decapoda</taxon>
        <taxon>Pleocyemata</taxon>
        <taxon>Brachyura</taxon>
        <taxon>Eubrachyura</taxon>
        <taxon>Portunoidea</taxon>
        <taxon>Portunidae</taxon>
        <taxon>Portuninae</taxon>
        <taxon>Portunus</taxon>
    </lineage>
</organism>
<gene>
    <name evidence="1" type="ORF">E2C01_079371</name>
</gene>
<dbReference type="Proteomes" id="UP000324222">
    <property type="component" value="Unassembled WGS sequence"/>
</dbReference>
<dbReference type="EMBL" id="VSRR010065930">
    <property type="protein sequence ID" value="MPC84626.1"/>
    <property type="molecule type" value="Genomic_DNA"/>
</dbReference>
<keyword evidence="2" id="KW-1185">Reference proteome</keyword>
<accession>A0A5B7ISL0</accession>
<proteinExistence type="predicted"/>
<dbReference type="AlphaFoldDB" id="A0A5B7ISL0"/>
<evidence type="ECO:0000313" key="1">
    <source>
        <dbReference type="EMBL" id="MPC84626.1"/>
    </source>
</evidence>
<sequence>MTPASIIPEVILCRAVVGESRIKIQSTVTVITLGILTACRGVNSSDPCEEVRVQHLSTFRESQLD</sequence>
<evidence type="ECO:0000313" key="2">
    <source>
        <dbReference type="Proteomes" id="UP000324222"/>
    </source>
</evidence>
<comment type="caution">
    <text evidence="1">The sequence shown here is derived from an EMBL/GenBank/DDBJ whole genome shotgun (WGS) entry which is preliminary data.</text>
</comment>
<protein>
    <submittedName>
        <fullName evidence="1">Uncharacterized protein</fullName>
    </submittedName>
</protein>
<name>A0A5B7ISL0_PORTR</name>
<reference evidence="1 2" key="1">
    <citation type="submission" date="2019-05" db="EMBL/GenBank/DDBJ databases">
        <title>Another draft genome of Portunus trituberculatus and its Hox gene families provides insights of decapod evolution.</title>
        <authorList>
            <person name="Jeong J.-H."/>
            <person name="Song I."/>
            <person name="Kim S."/>
            <person name="Choi T."/>
            <person name="Kim D."/>
            <person name="Ryu S."/>
            <person name="Kim W."/>
        </authorList>
    </citation>
    <scope>NUCLEOTIDE SEQUENCE [LARGE SCALE GENOMIC DNA]</scope>
    <source>
        <tissue evidence="1">Muscle</tissue>
    </source>
</reference>